<keyword evidence="1" id="KW-0325">Glycoprotein</keyword>
<dbReference type="Gramene" id="arahy.Tifrunner.gnm2.ann2.Ah19g370100.1">
    <property type="protein sequence ID" value="arahy.Tifrunner.gnm2.ann2.Ah19g370100.1-CDS-1"/>
    <property type="gene ID" value="arahy.Tifrunner.gnm2.ann2.Ah19g370100"/>
</dbReference>
<dbReference type="PANTHER" id="PTHR33138:SF11">
    <property type="entry name" value="KINASE-LIKE PROTEIN"/>
    <property type="match status" value="1"/>
</dbReference>
<gene>
    <name evidence="3" type="ORF">DS421_19g660340</name>
</gene>
<evidence type="ECO:0000313" key="3">
    <source>
        <dbReference type="EMBL" id="QHN78317.1"/>
    </source>
</evidence>
<evidence type="ECO:0000313" key="4">
    <source>
        <dbReference type="Proteomes" id="UP000464620"/>
    </source>
</evidence>
<evidence type="ECO:0000256" key="1">
    <source>
        <dbReference type="ARBA" id="ARBA00023180"/>
    </source>
</evidence>
<dbReference type="InterPro" id="IPR032872">
    <property type="entry name" value="WAK_assoc_C"/>
</dbReference>
<reference evidence="3 4" key="1">
    <citation type="submission" date="2020-01" db="EMBL/GenBank/DDBJ databases">
        <title>Genome sequence of Arachis hypogaea, cultivar Shitouqi.</title>
        <authorList>
            <person name="Zhuang W."/>
            <person name="Chen H."/>
            <person name="Varshney R."/>
            <person name="Wang D."/>
            <person name="Ming R."/>
        </authorList>
    </citation>
    <scope>NUCLEOTIDE SEQUENCE [LARGE SCALE GENOMIC DNA]</scope>
    <source>
        <tissue evidence="3">Young leaf</tissue>
    </source>
</reference>
<dbReference type="AlphaFoldDB" id="A0A6B9VAU6"/>
<organism evidence="3 4">
    <name type="scientific">Arachis hypogaea</name>
    <name type="common">Peanut</name>
    <dbReference type="NCBI Taxonomy" id="3818"/>
    <lineage>
        <taxon>Eukaryota</taxon>
        <taxon>Viridiplantae</taxon>
        <taxon>Streptophyta</taxon>
        <taxon>Embryophyta</taxon>
        <taxon>Tracheophyta</taxon>
        <taxon>Spermatophyta</taxon>
        <taxon>Magnoliopsida</taxon>
        <taxon>eudicotyledons</taxon>
        <taxon>Gunneridae</taxon>
        <taxon>Pentapetalae</taxon>
        <taxon>rosids</taxon>
        <taxon>fabids</taxon>
        <taxon>Fabales</taxon>
        <taxon>Fabaceae</taxon>
        <taxon>Papilionoideae</taxon>
        <taxon>50 kb inversion clade</taxon>
        <taxon>dalbergioids sensu lato</taxon>
        <taxon>Dalbergieae</taxon>
        <taxon>Pterocarpus clade</taxon>
        <taxon>Arachis</taxon>
    </lineage>
</organism>
<sequence>MGLEIRIYRTSNEYFYARPEALGAPPSSIVCTTSVFIPLMLQYDEGDLPWNKIEGAIQNGFLVRWIASVAECLKCMNSGGACGYDWSSSQATCYCKDESNYSYLGDGLIKACDSSANDSGM</sequence>
<feature type="domain" description="Wall-associated receptor kinase C-terminal" evidence="2">
    <location>
        <begin position="28"/>
        <end position="98"/>
    </location>
</feature>
<dbReference type="Pfam" id="PF14380">
    <property type="entry name" value="WAK_assoc"/>
    <property type="match status" value="1"/>
</dbReference>
<evidence type="ECO:0000259" key="2">
    <source>
        <dbReference type="Pfam" id="PF14380"/>
    </source>
</evidence>
<dbReference type="Proteomes" id="UP000464620">
    <property type="component" value="Chromosome B09"/>
</dbReference>
<name>A0A6B9VAU6_ARAHY</name>
<proteinExistence type="predicted"/>
<protein>
    <recommendedName>
        <fullName evidence="2">Wall-associated receptor kinase C-terminal domain-containing protein</fullName>
    </recommendedName>
</protein>
<accession>A0A6B9VAU6</accession>
<dbReference type="EMBL" id="CP031001">
    <property type="protein sequence ID" value="QHN78317.1"/>
    <property type="molecule type" value="Genomic_DNA"/>
</dbReference>
<dbReference type="PANTHER" id="PTHR33138">
    <property type="entry name" value="OS01G0690200 PROTEIN"/>
    <property type="match status" value="1"/>
</dbReference>